<feature type="transmembrane region" description="Helical" evidence="1">
    <location>
        <begin position="463"/>
        <end position="488"/>
    </location>
</feature>
<keyword evidence="1" id="KW-0472">Membrane</keyword>
<keyword evidence="3" id="KW-1185">Reference proteome</keyword>
<evidence type="ECO:0000313" key="3">
    <source>
        <dbReference type="Proteomes" id="UP001595748"/>
    </source>
</evidence>
<protein>
    <submittedName>
        <fullName evidence="2">Polymer-forming cytoskeletal protein</fullName>
    </submittedName>
</protein>
<keyword evidence="1" id="KW-1133">Transmembrane helix</keyword>
<name>A0ABV8ADE1_9DEIO</name>
<proteinExistence type="predicted"/>
<dbReference type="EMBL" id="JBHRZF010000183">
    <property type="protein sequence ID" value="MFC3862238.1"/>
    <property type="molecule type" value="Genomic_DNA"/>
</dbReference>
<keyword evidence="1" id="KW-0812">Transmembrane</keyword>
<organism evidence="2 3">
    <name type="scientific">Deinococcus antarcticus</name>
    <dbReference type="NCBI Taxonomy" id="1298767"/>
    <lineage>
        <taxon>Bacteria</taxon>
        <taxon>Thermotogati</taxon>
        <taxon>Deinococcota</taxon>
        <taxon>Deinococci</taxon>
        <taxon>Deinococcales</taxon>
        <taxon>Deinococcaceae</taxon>
        <taxon>Deinococcus</taxon>
    </lineage>
</organism>
<feature type="transmembrane region" description="Helical" evidence="1">
    <location>
        <begin position="277"/>
        <end position="297"/>
    </location>
</feature>
<feature type="transmembrane region" description="Helical" evidence="1">
    <location>
        <begin position="500"/>
        <end position="520"/>
    </location>
</feature>
<feature type="transmembrane region" description="Helical" evidence="1">
    <location>
        <begin position="338"/>
        <end position="359"/>
    </location>
</feature>
<feature type="transmembrane region" description="Helical" evidence="1">
    <location>
        <begin position="526"/>
        <end position="546"/>
    </location>
</feature>
<evidence type="ECO:0000313" key="2">
    <source>
        <dbReference type="EMBL" id="MFC3862238.1"/>
    </source>
</evidence>
<dbReference type="Proteomes" id="UP001595748">
    <property type="component" value="Unassembled WGS sequence"/>
</dbReference>
<dbReference type="RefSeq" id="WP_380079917.1">
    <property type="nucleotide sequence ID" value="NZ_JBHRZF010000183.1"/>
</dbReference>
<evidence type="ECO:0000256" key="1">
    <source>
        <dbReference type="SAM" id="Phobius"/>
    </source>
</evidence>
<comment type="caution">
    <text evidence="2">The sequence shown here is derived from an EMBL/GenBank/DDBJ whole genome shotgun (WGS) entry which is preliminary data.</text>
</comment>
<sequence>MQTEAGESLLDLLHREAEEPLEADEQALLNAQNGNPDVQATRQALQRAVMLLSGPNPPMPRSVAGEVAADIALASKLAVPALPRSVAAEVSEAVHLSSMLQPPMLQPPSPAHSVAREVVADIQASQALPAPRIPQSVAAAVTGDIRAAQQLSQTSAMPHSVAAAVTAEIRLGRTLSPPSMPRSVTAAVKADLRASQALQEAASAPPVPSVAASVIQRIQTDLSPVMQVPPVMEVPQQVIPVADQRPTPTTWQALNVMSGTPIPRSLGGPGPQNPAPFVLVGALLVGLTLLAVTTAWPNLAAGAVVLRTLLTQVSPLAGVGLALLLITSVIITWRPTPALRTAGAGAFALSAILTIPALYNVAGGANGLSIGQNVTFSGQVQGNVIVIGGNVHLLPGANVRGEVVTLLGDVHREEGAQVRGHVTALLGHAPGDREAIQTRPVSDLSLATAAAFRPVLGWLGAAAWPQIFVALTGGLLLLLFLAGAAPRLARRQRHAPMRTLALGVLILSALTIPAMIFGLTGLLGPALVATGIAALLIATGLSVSVYDAGRAVAHRFHLPVPDAVGALLGLSAFAASLSYAPLAFALALVGGAWGAGTLFLTRNHLRPAD</sequence>
<gene>
    <name evidence="2" type="ORF">ACFOPQ_15850</name>
</gene>
<accession>A0ABV8ADE1</accession>
<reference evidence="3" key="1">
    <citation type="journal article" date="2019" name="Int. J. Syst. Evol. Microbiol.">
        <title>The Global Catalogue of Microorganisms (GCM) 10K type strain sequencing project: providing services to taxonomists for standard genome sequencing and annotation.</title>
        <authorList>
            <consortium name="The Broad Institute Genomics Platform"/>
            <consortium name="The Broad Institute Genome Sequencing Center for Infectious Disease"/>
            <person name="Wu L."/>
            <person name="Ma J."/>
        </authorList>
    </citation>
    <scope>NUCLEOTIDE SEQUENCE [LARGE SCALE GENOMIC DNA]</scope>
    <source>
        <strain evidence="3">CCTCC AB 2013263</strain>
    </source>
</reference>
<feature type="transmembrane region" description="Helical" evidence="1">
    <location>
        <begin position="309"/>
        <end position="331"/>
    </location>
</feature>